<dbReference type="EMBL" id="JBEPBX010000059">
    <property type="protein sequence ID" value="MER6618376.1"/>
    <property type="molecule type" value="Genomic_DNA"/>
</dbReference>
<dbReference type="PANTHER" id="PTHR30204">
    <property type="entry name" value="REDOX-CYCLING DRUG-SENSING TRANSCRIPTIONAL ACTIVATOR SOXR"/>
    <property type="match status" value="1"/>
</dbReference>
<keyword evidence="4" id="KW-1185">Reference proteome</keyword>
<dbReference type="InterPro" id="IPR000551">
    <property type="entry name" value="MerR-type_HTH_dom"/>
</dbReference>
<name>A0ABV1V5R5_9ACTN</name>
<dbReference type="Proteomes" id="UP001445472">
    <property type="component" value="Unassembled WGS sequence"/>
</dbReference>
<comment type="caution">
    <text evidence="3">The sequence shown here is derived from an EMBL/GenBank/DDBJ whole genome shotgun (WGS) entry which is preliminary data.</text>
</comment>
<dbReference type="InterPro" id="IPR047057">
    <property type="entry name" value="MerR_fam"/>
</dbReference>
<dbReference type="PRINTS" id="PR00040">
    <property type="entry name" value="HTHMERR"/>
</dbReference>
<gene>
    <name evidence="3" type="ORF">ABT276_34790</name>
</gene>
<keyword evidence="1" id="KW-0238">DNA-binding</keyword>
<dbReference type="PANTHER" id="PTHR30204:SF98">
    <property type="entry name" value="HTH-TYPE TRANSCRIPTIONAL REGULATOR ADHR"/>
    <property type="match status" value="1"/>
</dbReference>
<dbReference type="SMART" id="SM00422">
    <property type="entry name" value="HTH_MERR"/>
    <property type="match status" value="1"/>
</dbReference>
<evidence type="ECO:0000256" key="1">
    <source>
        <dbReference type="ARBA" id="ARBA00023125"/>
    </source>
</evidence>
<dbReference type="InterPro" id="IPR009061">
    <property type="entry name" value="DNA-bd_dom_put_sf"/>
</dbReference>
<dbReference type="Pfam" id="PF13411">
    <property type="entry name" value="MerR_1"/>
    <property type="match status" value="1"/>
</dbReference>
<sequence>MRLAELSEQSGVSIATIKYYLRERLLPPGRRVTATQAEYDEAHLRRLRLVRAMIQVGGMPVATAREVLAHIDDESLGLTMRLGAATWALPQPPEAPLDDAASTDARQEVERLLEELGWDSVREVGDLSPVYRSLVTSLATLNGLGYPVSAAELLPYARQMEQIAIHDMDQLEDLPEGTEQVEAAVAAQVLYDPLLLTLRRLALEAETTRRYGMA</sequence>
<feature type="domain" description="HTH merR-type" evidence="2">
    <location>
        <begin position="1"/>
        <end position="70"/>
    </location>
</feature>
<dbReference type="PROSITE" id="PS50937">
    <property type="entry name" value="HTH_MERR_2"/>
    <property type="match status" value="1"/>
</dbReference>
<dbReference type="SUPFAM" id="SSF46955">
    <property type="entry name" value="Putative DNA-binding domain"/>
    <property type="match status" value="1"/>
</dbReference>
<dbReference type="RefSeq" id="WP_351979255.1">
    <property type="nucleotide sequence ID" value="NZ_JBEPBX010000059.1"/>
</dbReference>
<evidence type="ECO:0000313" key="3">
    <source>
        <dbReference type="EMBL" id="MER6618376.1"/>
    </source>
</evidence>
<organism evidence="3 4">
    <name type="scientific">Streptomyces xantholiticus</name>
    <dbReference type="NCBI Taxonomy" id="68285"/>
    <lineage>
        <taxon>Bacteria</taxon>
        <taxon>Bacillati</taxon>
        <taxon>Actinomycetota</taxon>
        <taxon>Actinomycetes</taxon>
        <taxon>Kitasatosporales</taxon>
        <taxon>Streptomycetaceae</taxon>
        <taxon>Streptomyces</taxon>
    </lineage>
</organism>
<evidence type="ECO:0000313" key="4">
    <source>
        <dbReference type="Proteomes" id="UP001445472"/>
    </source>
</evidence>
<proteinExistence type="predicted"/>
<accession>A0ABV1V5R5</accession>
<protein>
    <submittedName>
        <fullName evidence="3">MerR family transcriptional regulator</fullName>
    </submittedName>
</protein>
<reference evidence="3 4" key="1">
    <citation type="submission" date="2024-06" db="EMBL/GenBank/DDBJ databases">
        <title>The Natural Products Discovery Center: Release of the First 8490 Sequenced Strains for Exploring Actinobacteria Biosynthetic Diversity.</title>
        <authorList>
            <person name="Kalkreuter E."/>
            <person name="Kautsar S.A."/>
            <person name="Yang D."/>
            <person name="Bader C.D."/>
            <person name="Teijaro C.N."/>
            <person name="Fluegel L."/>
            <person name="Davis C.M."/>
            <person name="Simpson J.R."/>
            <person name="Lauterbach L."/>
            <person name="Steele A.D."/>
            <person name="Gui C."/>
            <person name="Meng S."/>
            <person name="Li G."/>
            <person name="Viehrig K."/>
            <person name="Ye F."/>
            <person name="Su P."/>
            <person name="Kiefer A.F."/>
            <person name="Nichols A."/>
            <person name="Cepeda A.J."/>
            <person name="Yan W."/>
            <person name="Fan B."/>
            <person name="Jiang Y."/>
            <person name="Adhikari A."/>
            <person name="Zheng C.-J."/>
            <person name="Schuster L."/>
            <person name="Cowan T.M."/>
            <person name="Smanski M.J."/>
            <person name="Chevrette M.G."/>
            <person name="De Carvalho L.P.S."/>
            <person name="Shen B."/>
        </authorList>
    </citation>
    <scope>NUCLEOTIDE SEQUENCE [LARGE SCALE GENOMIC DNA]</scope>
    <source>
        <strain evidence="3 4">NPDC000837</strain>
    </source>
</reference>
<dbReference type="CDD" id="cd04780">
    <property type="entry name" value="HTH_MerR-like_sg5"/>
    <property type="match status" value="1"/>
</dbReference>
<evidence type="ECO:0000259" key="2">
    <source>
        <dbReference type="PROSITE" id="PS50937"/>
    </source>
</evidence>
<dbReference type="Gene3D" id="1.10.1660.10">
    <property type="match status" value="1"/>
</dbReference>